<gene>
    <name evidence="1" type="ORF">EXIGLDRAFT_602397</name>
</gene>
<name>A0A165PEH0_EXIGL</name>
<proteinExistence type="predicted"/>
<dbReference type="EMBL" id="KV425890">
    <property type="protein sequence ID" value="KZW02058.1"/>
    <property type="molecule type" value="Genomic_DNA"/>
</dbReference>
<dbReference type="InParanoid" id="A0A165PEH0"/>
<dbReference type="STRING" id="1314781.A0A165PEH0"/>
<keyword evidence="2" id="KW-1185">Reference proteome</keyword>
<dbReference type="OrthoDB" id="39659at2759"/>
<dbReference type="PANTHER" id="PTHR15460">
    <property type="entry name" value="PEROXISOMAL MEMBRANE PROTEIN 4"/>
    <property type="match status" value="1"/>
</dbReference>
<reference evidence="1 2" key="1">
    <citation type="journal article" date="2016" name="Mol. Biol. Evol.">
        <title>Comparative Genomics of Early-Diverging Mushroom-Forming Fungi Provides Insights into the Origins of Lignocellulose Decay Capabilities.</title>
        <authorList>
            <person name="Nagy L.G."/>
            <person name="Riley R."/>
            <person name="Tritt A."/>
            <person name="Adam C."/>
            <person name="Daum C."/>
            <person name="Floudas D."/>
            <person name="Sun H."/>
            <person name="Yadav J.S."/>
            <person name="Pangilinan J."/>
            <person name="Larsson K.H."/>
            <person name="Matsuura K."/>
            <person name="Barry K."/>
            <person name="Labutti K."/>
            <person name="Kuo R."/>
            <person name="Ohm R.A."/>
            <person name="Bhattacharya S.S."/>
            <person name="Shirouzu T."/>
            <person name="Yoshinaga Y."/>
            <person name="Martin F.M."/>
            <person name="Grigoriev I.V."/>
            <person name="Hibbett D.S."/>
        </authorList>
    </citation>
    <scope>NUCLEOTIDE SEQUENCE [LARGE SCALE GENOMIC DNA]</scope>
    <source>
        <strain evidence="1 2">HHB12029</strain>
    </source>
</reference>
<protein>
    <submittedName>
        <fullName evidence="1">Peroxisomal membrane protein 4</fullName>
    </submittedName>
</protein>
<dbReference type="PIRSF" id="PIRSF013674">
    <property type="entry name" value="PXMP4"/>
    <property type="match status" value="1"/>
</dbReference>
<dbReference type="PANTHER" id="PTHR15460:SF3">
    <property type="entry name" value="PEROXISOMAL MEMBRANE PROTEIN 4"/>
    <property type="match status" value="1"/>
</dbReference>
<evidence type="ECO:0000313" key="2">
    <source>
        <dbReference type="Proteomes" id="UP000077266"/>
    </source>
</evidence>
<dbReference type="Proteomes" id="UP000077266">
    <property type="component" value="Unassembled WGS sequence"/>
</dbReference>
<evidence type="ECO:0000313" key="1">
    <source>
        <dbReference type="EMBL" id="KZW02058.1"/>
    </source>
</evidence>
<dbReference type="AlphaFoldDB" id="A0A165PEH0"/>
<sequence length="206" mass="22666">MVLDTLNALAASPALHDYLAVIKGARNGAVYGAKIRFPHAVVMAILFGRGDWQARIRQIFRATKTHALNLAKYVALYKTLLLLQKKSHGGKPKTGDPFIAGTIAGFAIFGSDRSAVNEQVVLYITARLVAAILPREGTVPAGAPPKPLPPTYDSFAFLAAATWGVVMWLFQSHPERIQPGMFNSMTYLYKDSDVFNDLRTLIWHNK</sequence>
<dbReference type="GO" id="GO:0005778">
    <property type="term" value="C:peroxisomal membrane"/>
    <property type="evidence" value="ECO:0007669"/>
    <property type="project" value="TreeGrafter"/>
</dbReference>
<dbReference type="InterPro" id="IPR019531">
    <property type="entry name" value="Pmp4"/>
</dbReference>
<dbReference type="Pfam" id="PF02466">
    <property type="entry name" value="Tim17"/>
    <property type="match status" value="1"/>
</dbReference>
<accession>A0A165PEH0</accession>
<organism evidence="1 2">
    <name type="scientific">Exidia glandulosa HHB12029</name>
    <dbReference type="NCBI Taxonomy" id="1314781"/>
    <lineage>
        <taxon>Eukaryota</taxon>
        <taxon>Fungi</taxon>
        <taxon>Dikarya</taxon>
        <taxon>Basidiomycota</taxon>
        <taxon>Agaricomycotina</taxon>
        <taxon>Agaricomycetes</taxon>
        <taxon>Auriculariales</taxon>
        <taxon>Exidiaceae</taxon>
        <taxon>Exidia</taxon>
    </lineage>
</organism>